<accession>A0A0F9S619</accession>
<gene>
    <name evidence="1" type="ORF">LCGC14_0510810</name>
</gene>
<sequence>MTQTTTTSETTAAAMDRILQSDLIPIMETTMPQTYIALVKTLGCETEADALAVPYMGDGHDEAGVGDVFVDADFALWTVGPALGADFERGCSDHWIISAGGKAFAEVRVDDDGTVAVHDLFTTAEQRIAFWATMHKSEVMGDVLDLADSKDDRYRLEEIVFLCDYDIIRAVQMDAQVDIHPVAAGLAIECLRNYIAAAGMIRAGIWTSSDKSSSLLLTSEDDAGLERATLLARARNAYDGDPDDGEIEVGVWHTGT</sequence>
<reference evidence="1" key="1">
    <citation type="journal article" date="2015" name="Nature">
        <title>Complex archaea that bridge the gap between prokaryotes and eukaryotes.</title>
        <authorList>
            <person name="Spang A."/>
            <person name="Saw J.H."/>
            <person name="Jorgensen S.L."/>
            <person name="Zaremba-Niedzwiedzka K."/>
            <person name="Martijn J."/>
            <person name="Lind A.E."/>
            <person name="van Eijk R."/>
            <person name="Schleper C."/>
            <person name="Guy L."/>
            <person name="Ettema T.J."/>
        </authorList>
    </citation>
    <scope>NUCLEOTIDE SEQUENCE</scope>
</reference>
<comment type="caution">
    <text evidence="1">The sequence shown here is derived from an EMBL/GenBank/DDBJ whole genome shotgun (WGS) entry which is preliminary data.</text>
</comment>
<dbReference type="AlphaFoldDB" id="A0A0F9S619"/>
<dbReference type="EMBL" id="LAZR01000620">
    <property type="protein sequence ID" value="KKN62534.1"/>
    <property type="molecule type" value="Genomic_DNA"/>
</dbReference>
<name>A0A0F9S619_9ZZZZ</name>
<organism evidence="1">
    <name type="scientific">marine sediment metagenome</name>
    <dbReference type="NCBI Taxonomy" id="412755"/>
    <lineage>
        <taxon>unclassified sequences</taxon>
        <taxon>metagenomes</taxon>
        <taxon>ecological metagenomes</taxon>
    </lineage>
</organism>
<proteinExistence type="predicted"/>
<protein>
    <submittedName>
        <fullName evidence="1">Uncharacterized protein</fullName>
    </submittedName>
</protein>
<evidence type="ECO:0000313" key="1">
    <source>
        <dbReference type="EMBL" id="KKN62534.1"/>
    </source>
</evidence>